<evidence type="ECO:0000313" key="4">
    <source>
        <dbReference type="Proteomes" id="UP001183127"/>
    </source>
</evidence>
<dbReference type="EMBL" id="CP132921">
    <property type="protein sequence ID" value="WMW06477.1"/>
    <property type="molecule type" value="Genomic_DNA"/>
</dbReference>
<protein>
    <submittedName>
        <fullName evidence="3">DUF4234 domain-containing protein</fullName>
    </submittedName>
</protein>
<evidence type="ECO:0000256" key="1">
    <source>
        <dbReference type="SAM" id="Phobius"/>
    </source>
</evidence>
<dbReference type="InterPro" id="IPR025328">
    <property type="entry name" value="DUF4234"/>
</dbReference>
<gene>
    <name evidence="3" type="ORF">RAH46_03845</name>
</gene>
<feature type="transmembrane region" description="Helical" evidence="1">
    <location>
        <begin position="16"/>
        <end position="37"/>
    </location>
</feature>
<feature type="transmembrane region" description="Helical" evidence="1">
    <location>
        <begin position="49"/>
        <end position="69"/>
    </location>
</feature>
<accession>A0ABY9QR06</accession>
<sequence>MTSPAELMNKVNRKTLHLVLLSMATGGLYLLVWLFKANQALREATGQPLCSETFVIWLCVCTGLGGAFAGSPEPLVAGLGGLLGLAGWVLWIICAFNARTLLIAYAREHEQPHFRMNGFYTILFNLYYINYCINELGENDTRQQPIYAQTTQA</sequence>
<dbReference type="RefSeq" id="WP_044488538.1">
    <property type="nucleotide sequence ID" value="NZ_CP132921.1"/>
</dbReference>
<reference evidence="3 4" key="1">
    <citation type="submission" date="2023-08" db="EMBL/GenBank/DDBJ databases">
        <title>Complete Genome Sequence of Pseudomonas entomophila TVIN A01.</title>
        <authorList>
            <person name="Shelke T."/>
            <person name="Mahar N.S."/>
            <person name="Gupta I."/>
            <person name="Gupta V."/>
        </authorList>
    </citation>
    <scope>NUCLEOTIDE SEQUENCE [LARGE SCALE GENOMIC DNA]</scope>
    <source>
        <strain evidence="3 4">TVIN-A01</strain>
    </source>
</reference>
<evidence type="ECO:0000313" key="3">
    <source>
        <dbReference type="EMBL" id="WMW06477.1"/>
    </source>
</evidence>
<dbReference type="Proteomes" id="UP001183127">
    <property type="component" value="Chromosome"/>
</dbReference>
<keyword evidence="1" id="KW-0472">Membrane</keyword>
<organism evidence="3 4">
    <name type="scientific">Pseudomonas entomophila</name>
    <dbReference type="NCBI Taxonomy" id="312306"/>
    <lineage>
        <taxon>Bacteria</taxon>
        <taxon>Pseudomonadati</taxon>
        <taxon>Pseudomonadota</taxon>
        <taxon>Gammaproteobacteria</taxon>
        <taxon>Pseudomonadales</taxon>
        <taxon>Pseudomonadaceae</taxon>
        <taxon>Pseudomonas</taxon>
    </lineage>
</organism>
<feature type="transmembrane region" description="Helical" evidence="1">
    <location>
        <begin position="75"/>
        <end position="98"/>
    </location>
</feature>
<dbReference type="GeneID" id="32808130"/>
<keyword evidence="1" id="KW-1133">Transmembrane helix</keyword>
<evidence type="ECO:0000259" key="2">
    <source>
        <dbReference type="Pfam" id="PF14018"/>
    </source>
</evidence>
<proteinExistence type="predicted"/>
<keyword evidence="1" id="KW-0812">Transmembrane</keyword>
<name>A0ABY9QR06_9PSED</name>
<keyword evidence="4" id="KW-1185">Reference proteome</keyword>
<dbReference type="Pfam" id="PF14018">
    <property type="entry name" value="DUF4234"/>
    <property type="match status" value="1"/>
</dbReference>
<feature type="domain" description="DUF4234" evidence="2">
    <location>
        <begin position="13"/>
        <end position="100"/>
    </location>
</feature>